<comment type="caution">
    <text evidence="2">The sequence shown here is derived from an EMBL/GenBank/DDBJ whole genome shotgun (WGS) entry which is preliminary data.</text>
</comment>
<dbReference type="RefSeq" id="WP_133215598.1">
    <property type="nucleotide sequence ID" value="NZ_SMSE01000006.1"/>
</dbReference>
<accession>A0A4R5LMW9</accession>
<dbReference type="AlphaFoldDB" id="A0A4R5LMW9"/>
<dbReference type="EMBL" id="SMSE01000006">
    <property type="protein sequence ID" value="TDG11415.1"/>
    <property type="molecule type" value="Genomic_DNA"/>
</dbReference>
<proteinExistence type="predicted"/>
<sequence>MLYRIIVGLLSGVLLLPAITVAGQPVQSEAGATVDKPGSNPLVAQAIADLTVRESMSPDDIELVSFESVTWPDASLGCPHPGMRYRQVPVDGARIILRSKLGLSTYHSGGGRPPFPCPRWELESGKSDNTDK</sequence>
<feature type="region of interest" description="Disordered" evidence="1">
    <location>
        <begin position="104"/>
        <end position="132"/>
    </location>
</feature>
<dbReference type="OrthoDB" id="5801841at2"/>
<feature type="compositionally biased region" description="Basic and acidic residues" evidence="1">
    <location>
        <begin position="120"/>
        <end position="132"/>
    </location>
</feature>
<evidence type="ECO:0000313" key="2">
    <source>
        <dbReference type="EMBL" id="TDG11415.1"/>
    </source>
</evidence>
<reference evidence="2 3" key="1">
    <citation type="submission" date="2019-03" db="EMBL/GenBank/DDBJ databases">
        <title>Seongchinamella monodicae gen. nov., sp. nov., a novel member of the Gammaproteobacteria isolated from a tidal mudflat of beach.</title>
        <authorList>
            <person name="Yang H.G."/>
            <person name="Kang J.W."/>
            <person name="Lee S.D."/>
        </authorList>
    </citation>
    <scope>NUCLEOTIDE SEQUENCE [LARGE SCALE GENOMIC DNA]</scope>
    <source>
        <strain evidence="2 3">GH4-78</strain>
    </source>
</reference>
<organism evidence="2 3">
    <name type="scientific">Seongchinamella unica</name>
    <dbReference type="NCBI Taxonomy" id="2547392"/>
    <lineage>
        <taxon>Bacteria</taxon>
        <taxon>Pseudomonadati</taxon>
        <taxon>Pseudomonadota</taxon>
        <taxon>Gammaproteobacteria</taxon>
        <taxon>Cellvibrionales</taxon>
        <taxon>Halieaceae</taxon>
        <taxon>Seongchinamella</taxon>
    </lineage>
</organism>
<evidence type="ECO:0000313" key="3">
    <source>
        <dbReference type="Proteomes" id="UP000295554"/>
    </source>
</evidence>
<gene>
    <name evidence="2" type="ORF">E2F43_18715</name>
</gene>
<keyword evidence="3" id="KW-1185">Reference proteome</keyword>
<dbReference type="Proteomes" id="UP000295554">
    <property type="component" value="Unassembled WGS sequence"/>
</dbReference>
<name>A0A4R5LMW9_9GAMM</name>
<evidence type="ECO:0000256" key="1">
    <source>
        <dbReference type="SAM" id="MobiDB-lite"/>
    </source>
</evidence>
<protein>
    <submittedName>
        <fullName evidence="2">Uncharacterized protein</fullName>
    </submittedName>
</protein>